<reference evidence="1 4" key="2">
    <citation type="journal article" date="2019" name="bioRxiv">
        <title>Genomics, evolutionary history and diagnostics of the Alternaria alternata species group including apple and Asian pear pathotypes.</title>
        <authorList>
            <person name="Armitage A.D."/>
            <person name="Cockerton H.M."/>
            <person name="Sreenivasaprasad S."/>
            <person name="Woodhall J.W."/>
            <person name="Lane C.R."/>
            <person name="Harrison R.J."/>
            <person name="Clarkson J.P."/>
        </authorList>
    </citation>
    <scope>NUCLEOTIDE SEQUENCE</scope>
    <source>
        <strain evidence="1">FERA 1164</strain>
        <strain evidence="4">FERA 635</strain>
    </source>
</reference>
<comment type="caution">
    <text evidence="1">The sequence shown here is derived from an EMBL/GenBank/DDBJ whole genome shotgun (WGS) entry which is preliminary data.</text>
</comment>
<evidence type="ECO:0000313" key="3">
    <source>
        <dbReference type="Proteomes" id="UP000292340"/>
    </source>
</evidence>
<dbReference type="Proteomes" id="UP000293195">
    <property type="component" value="Unassembled WGS sequence"/>
</dbReference>
<accession>A0A4Q4P2G2</accession>
<evidence type="ECO:0000313" key="2">
    <source>
        <dbReference type="EMBL" id="RYN90235.1"/>
    </source>
</evidence>
<dbReference type="AlphaFoldDB" id="A0A4Q4P2G2"/>
<gene>
    <name evidence="1" type="ORF">AA0115_g5602</name>
    <name evidence="2" type="ORF">AA0119_g11102</name>
</gene>
<dbReference type="EMBL" id="PDXF01000078">
    <property type="protein sequence ID" value="RYN90235.1"/>
    <property type="molecule type" value="Genomic_DNA"/>
</dbReference>
<evidence type="ECO:0000313" key="1">
    <source>
        <dbReference type="EMBL" id="RYN28767.1"/>
    </source>
</evidence>
<sequence length="449" mass="49732">MPLTEAELWKVYANKIKNDYLQQSDFGSQNKIFIPPINSQAVLASGPIKQSQTNFGVFRASDPLLEVDNPSFTPSNDGYAQRCLNYLRAVQLDTDASAGLVQIRDETYERLNAASERFQAIAKKAKAAWQDSFDYPGTPLYQWIIQNYPMYMAAENDQAAASAAFDNVMNQIYGPNYMTLMKMKANLQLALTQQPSAFTMVVNAALPDAAENTVADEYRPKYDIDAGYAKQVKAWINQTVDMDDKHEKASIVINASDTSNYDWHSVGFDENKINASGGFWPFFRVEYNESHMKQYDDVKVDESSSSPSVKILADGISSFAVNPSSTWNPGNIKKTYPKLYKSASQQLWDPMVQVSKIVVGYNVRIEISLDSDTYNSITSKVDTALTRDANASATLFGCRLNLGGSNHDSESNSTNWSDVKKDNGSNTFVIPASNNTIPVLLAVVGTVLS</sequence>
<organism evidence="1 3">
    <name type="scientific">Alternaria tenuissima</name>
    <dbReference type="NCBI Taxonomy" id="119927"/>
    <lineage>
        <taxon>Eukaryota</taxon>
        <taxon>Fungi</taxon>
        <taxon>Dikarya</taxon>
        <taxon>Ascomycota</taxon>
        <taxon>Pezizomycotina</taxon>
        <taxon>Dothideomycetes</taxon>
        <taxon>Pleosporomycetidae</taxon>
        <taxon>Pleosporales</taxon>
        <taxon>Pleosporineae</taxon>
        <taxon>Pleosporaceae</taxon>
        <taxon>Alternaria</taxon>
        <taxon>Alternaria sect. Alternaria</taxon>
        <taxon>Alternaria alternata complex</taxon>
    </lineage>
</organism>
<protein>
    <submittedName>
        <fullName evidence="1">Uncharacterized protein</fullName>
    </submittedName>
</protein>
<name>A0A4Q4P2G2_9PLEO</name>
<dbReference type="OrthoDB" id="3744687at2759"/>
<dbReference type="Proteomes" id="UP000292340">
    <property type="component" value="Unassembled WGS sequence"/>
</dbReference>
<keyword evidence="4" id="KW-1185">Reference proteome</keyword>
<proteinExistence type="predicted"/>
<dbReference type="EMBL" id="PDXB01000012">
    <property type="protein sequence ID" value="RYN28767.1"/>
    <property type="molecule type" value="Genomic_DNA"/>
</dbReference>
<reference evidence="1" key="1">
    <citation type="submission" date="2017-10" db="EMBL/GenBank/DDBJ databases">
        <authorList>
            <person name="Armitage A.D."/>
            <person name="Barbara D.J."/>
            <person name="Woodhall J.W."/>
            <person name="Sreenivasaprasad S."/>
            <person name="Lane C.R."/>
            <person name="Clarkson J.P."/>
            <person name="Harrison R.J."/>
        </authorList>
    </citation>
    <scope>NUCLEOTIDE SEQUENCE</scope>
    <source>
        <strain evidence="1">FERA 1164</strain>
        <strain evidence="2">FERA 635</strain>
    </source>
</reference>
<evidence type="ECO:0000313" key="4">
    <source>
        <dbReference type="Proteomes" id="UP000293195"/>
    </source>
</evidence>